<sequence length="287" mass="30774">MNQRFITLICLAIILGSLFLLSPIYAQSLADGFMKEKGHGSLVLSYSWEQYDEFYFGTEKMDAPPPYGGQITTQSVNLYGILGLSDNLDLIVNLPFITAQGDAEGAGVPDQEVSGLQDAALFLKWRPVYIESEAGALSFLGALGFATPLSGYEADAVLSIGNHSTRVDARLMTQYKANSGIFIDLQAGYSVRTNDVPNAVVLAGKIGYAGAHFYIDLWSETQISDSDAPDIGMVPFNETRVNYTQVGISGYIPLGESFGISAGVGQYVGGRNVGLATRVSGGLIYNF</sequence>
<proteinExistence type="predicted"/>
<dbReference type="AlphaFoldDB" id="A0AA49GPD0"/>
<organism evidence="1">
    <name type="scientific">Roseihalotalea indica</name>
    <dbReference type="NCBI Taxonomy" id="2867963"/>
    <lineage>
        <taxon>Bacteria</taxon>
        <taxon>Pseudomonadati</taxon>
        <taxon>Bacteroidota</taxon>
        <taxon>Cytophagia</taxon>
        <taxon>Cytophagales</taxon>
        <taxon>Catalimonadaceae</taxon>
        <taxon>Roseihalotalea</taxon>
    </lineage>
</organism>
<reference evidence="1" key="1">
    <citation type="journal article" date="2023" name="Comput. Struct. Biotechnol. J.">
        <title>Discovery of a novel marine Bacteroidetes with a rich repertoire of carbohydrate-active enzymes.</title>
        <authorList>
            <person name="Chen B."/>
            <person name="Liu G."/>
            <person name="Chen Q."/>
            <person name="Wang H."/>
            <person name="Liu L."/>
            <person name="Tang K."/>
        </authorList>
    </citation>
    <scope>NUCLEOTIDE SEQUENCE</scope>
    <source>
        <strain evidence="1">TK19036</strain>
    </source>
</reference>
<dbReference type="EMBL" id="CP120682">
    <property type="protein sequence ID" value="WKN38072.1"/>
    <property type="molecule type" value="Genomic_DNA"/>
</dbReference>
<accession>A0AA49GPD0</accession>
<evidence type="ECO:0000313" key="1">
    <source>
        <dbReference type="EMBL" id="WKN38072.1"/>
    </source>
</evidence>
<gene>
    <name evidence="1" type="ORF">K4G66_05050</name>
</gene>
<dbReference type="InterPro" id="IPR025737">
    <property type="entry name" value="FApF"/>
</dbReference>
<name>A0AA49GPD0_9BACT</name>
<protein>
    <submittedName>
        <fullName evidence="1">Transporter</fullName>
    </submittedName>
</protein>
<reference evidence="1" key="2">
    <citation type="journal article" date="2024" name="Antonie Van Leeuwenhoek">
        <title>Roseihalotalea indica gen. nov., sp. nov., a halophilic Bacteroidetes from mesopelagic Southwest Indian Ocean with higher carbohydrate metabolic potential.</title>
        <authorList>
            <person name="Chen B."/>
            <person name="Zhang M."/>
            <person name="Lin D."/>
            <person name="Ye J."/>
            <person name="Tang K."/>
        </authorList>
    </citation>
    <scope>NUCLEOTIDE SEQUENCE</scope>
    <source>
        <strain evidence="1">TK19036</strain>
    </source>
</reference>
<dbReference type="Pfam" id="PF13557">
    <property type="entry name" value="Phenol_MetA_deg"/>
    <property type="match status" value="1"/>
</dbReference>